<proteinExistence type="predicted"/>
<dbReference type="VEuPathDB" id="FungiDB:PCH_Pc23g00980"/>
<evidence type="ECO:0000256" key="2">
    <source>
        <dbReference type="SAM" id="MobiDB-lite"/>
    </source>
</evidence>
<dbReference type="PANTHER" id="PTHR35185">
    <property type="entry name" value="SERINE/THREONINE-RICH PROTEIN ADG2-RELATED"/>
    <property type="match status" value="1"/>
</dbReference>
<accession>B6HWE8</accession>
<sequence>MRFATVLSLLPLALSVGAIKVTEPAKNDEVDVSGSFTVKWSSVSTDASTVDIVLVNNAVYPPVEEKIASGVDTSKGSYTAPGLKDVTDGSGFQINLISTEAKNTGILAQSEQFDVTESDKSSSSATTTGTSSTVSSASSTASAASTSAVSTGTTSTASTSAGVSSTETEASSTGTSTPDVSTKPSPTGDFTSGFLNNCYRFYLYRNYHWHPDLHQHRYDYQRFFRHWLRFRSASGSASASPTPSTGAAMGLVDPGAAAGLLAGVLALNLSCQKYRPAIDLVITSEIDQSLGIVSVLLVIEQRIDFSDKLLLWELFIRLGH</sequence>
<feature type="compositionally biased region" description="Low complexity" evidence="2">
    <location>
        <begin position="121"/>
        <end position="177"/>
    </location>
</feature>
<evidence type="ECO:0000313" key="5">
    <source>
        <dbReference type="EMBL" id="CAP79592.1"/>
    </source>
</evidence>
<feature type="chain" id="PRO_5002846002" evidence="3">
    <location>
        <begin position="19"/>
        <end position="320"/>
    </location>
</feature>
<evidence type="ECO:0000256" key="1">
    <source>
        <dbReference type="ARBA" id="ARBA00022729"/>
    </source>
</evidence>
<dbReference type="eggNOG" id="ENOG502S7YR">
    <property type="taxonomic scope" value="Eukaryota"/>
</dbReference>
<dbReference type="Proteomes" id="UP000000724">
    <property type="component" value="Contig Pc00c23"/>
</dbReference>
<feature type="compositionally biased region" description="Polar residues" evidence="2">
    <location>
        <begin position="178"/>
        <end position="187"/>
    </location>
</feature>
<dbReference type="BioCyc" id="PCHR:PC23G00980-MONOMER"/>
<dbReference type="OrthoDB" id="5316007at2759"/>
<dbReference type="AlphaFoldDB" id="B6HWE8"/>
<gene>
    <name evidence="5" type="ORF">Pc23g00980</name>
    <name evidence="5" type="ORF">PCH_Pc23g00980</name>
</gene>
<dbReference type="InterPro" id="IPR018466">
    <property type="entry name" value="Kre9/Knh1-like_N"/>
</dbReference>
<dbReference type="Pfam" id="PF10342">
    <property type="entry name" value="Kre9_KNH"/>
    <property type="match status" value="1"/>
</dbReference>
<organism evidence="5 6">
    <name type="scientific">Penicillium rubens (strain ATCC 28089 / DSM 1075 / NRRL 1951 / Wisconsin 54-1255)</name>
    <name type="common">Penicillium chrysogenum</name>
    <dbReference type="NCBI Taxonomy" id="500485"/>
    <lineage>
        <taxon>Eukaryota</taxon>
        <taxon>Fungi</taxon>
        <taxon>Dikarya</taxon>
        <taxon>Ascomycota</taxon>
        <taxon>Pezizomycotina</taxon>
        <taxon>Eurotiomycetes</taxon>
        <taxon>Eurotiomycetidae</taxon>
        <taxon>Eurotiales</taxon>
        <taxon>Aspergillaceae</taxon>
        <taxon>Penicillium</taxon>
        <taxon>Penicillium chrysogenum species complex</taxon>
    </lineage>
</organism>
<feature type="region of interest" description="Disordered" evidence="2">
    <location>
        <begin position="114"/>
        <end position="187"/>
    </location>
</feature>
<keyword evidence="1 3" id="KW-0732">Signal</keyword>
<evidence type="ECO:0000313" key="6">
    <source>
        <dbReference type="Proteomes" id="UP000000724"/>
    </source>
</evidence>
<reference evidence="5 6" key="1">
    <citation type="journal article" date="2008" name="Nat. Biotechnol.">
        <title>Genome sequencing and analysis of the filamentous fungus Penicillium chrysogenum.</title>
        <authorList>
            <person name="van den Berg M.A."/>
            <person name="Albang R."/>
            <person name="Albermann K."/>
            <person name="Badger J.H."/>
            <person name="Daran J.-M."/>
            <person name="Driessen A.J.M."/>
            <person name="Garcia-Estrada C."/>
            <person name="Fedorova N.D."/>
            <person name="Harris D.M."/>
            <person name="Heijne W.H.M."/>
            <person name="Joardar V.S."/>
            <person name="Kiel J.A.K.W."/>
            <person name="Kovalchuk A."/>
            <person name="Martin J.F."/>
            <person name="Nierman W.C."/>
            <person name="Nijland J.G."/>
            <person name="Pronk J.T."/>
            <person name="Roubos J.A."/>
            <person name="van der Klei I.J."/>
            <person name="van Peij N.N.M.E."/>
            <person name="Veenhuis M."/>
            <person name="von Doehren H."/>
            <person name="Wagner C."/>
            <person name="Wortman J.R."/>
            <person name="Bovenberg R.A.L."/>
        </authorList>
    </citation>
    <scope>NUCLEOTIDE SEQUENCE [LARGE SCALE GENOMIC DNA]</scope>
    <source>
        <strain evidence="6">ATCC 28089 / DSM 1075 / NRRL 1951 / Wisconsin 54-1255</strain>
    </source>
</reference>
<evidence type="ECO:0000259" key="4">
    <source>
        <dbReference type="Pfam" id="PF10342"/>
    </source>
</evidence>
<feature type="signal peptide" evidence="3">
    <location>
        <begin position="1"/>
        <end position="18"/>
    </location>
</feature>
<feature type="domain" description="Yeast cell wall synthesis Kre9/Knh1-like N-terminal" evidence="4">
    <location>
        <begin position="23"/>
        <end position="115"/>
    </location>
</feature>
<dbReference type="EMBL" id="AM920438">
    <property type="protein sequence ID" value="CAP79592.1"/>
    <property type="molecule type" value="Genomic_DNA"/>
</dbReference>
<protein>
    <submittedName>
        <fullName evidence="5">Pc23g00980 protein</fullName>
    </submittedName>
</protein>
<evidence type="ECO:0000256" key="3">
    <source>
        <dbReference type="SAM" id="SignalP"/>
    </source>
</evidence>
<dbReference type="InterPro" id="IPR052479">
    <property type="entry name" value="GPI-anchor_Adhesion_Reg"/>
</dbReference>
<dbReference type="PANTHER" id="PTHR35185:SF1">
    <property type="entry name" value="UPF0619 GPI-ANCHORED MEMBRANE PROTEIN C1322.10"/>
    <property type="match status" value="1"/>
</dbReference>
<dbReference type="HOGENOM" id="CLU_088618_1_0_1"/>
<keyword evidence="6" id="KW-1185">Reference proteome</keyword>
<name>B6HWE8_PENRW</name>